<comment type="caution">
    <text evidence="3">The sequence shown here is derived from an EMBL/GenBank/DDBJ whole genome shotgun (WGS) entry which is preliminary data.</text>
</comment>
<sequence>MAITNAETHRYSREDALRSRQFQLLLEGARELPDSHAQDTRFVILVAGRLGLRAGEIAHIQRDWVDFRRQMIEIPVHEPCQKGMDGGVCGYCRAQSAQAADANDDLSQADAEARMWSPKTVASAREVPFGHNPRATLAIERFFNRHDEWPFSRAVVNRRVTAAAEHAAEVDADHCYPHALRATAATTLADNGLDIIPLKAFMGWSKLETAKHYLSKSGKNTARALERVHAL</sequence>
<dbReference type="OrthoDB" id="142231at2157"/>
<reference evidence="3" key="2">
    <citation type="submission" date="2020-09" db="EMBL/GenBank/DDBJ databases">
        <authorList>
            <person name="Sun Q."/>
            <person name="Ohkuma M."/>
        </authorList>
    </citation>
    <scope>NUCLEOTIDE SEQUENCE</scope>
    <source>
        <strain evidence="3">JCM 16108</strain>
    </source>
</reference>
<evidence type="ECO:0000256" key="1">
    <source>
        <dbReference type="ARBA" id="ARBA00023172"/>
    </source>
</evidence>
<gene>
    <name evidence="3" type="ORF">GCM10009017_12460</name>
    <name evidence="4" type="ORF">J2752_000499</name>
</gene>
<dbReference type="RefSeq" id="WP_188871013.1">
    <property type="nucleotide sequence ID" value="NZ_BMOO01000003.1"/>
</dbReference>
<reference evidence="3" key="1">
    <citation type="journal article" date="2014" name="Int. J. Syst. Evol. Microbiol.">
        <title>Complete genome sequence of Corynebacterium casei LMG S-19264T (=DSM 44701T), isolated from a smear-ripened cheese.</title>
        <authorList>
            <consortium name="US DOE Joint Genome Institute (JGI-PGF)"/>
            <person name="Walter F."/>
            <person name="Albersmeier A."/>
            <person name="Kalinowski J."/>
            <person name="Ruckert C."/>
        </authorList>
    </citation>
    <scope>NUCLEOTIDE SEQUENCE</scope>
    <source>
        <strain evidence="3">JCM 16108</strain>
    </source>
</reference>
<keyword evidence="5" id="KW-1185">Reference proteome</keyword>
<dbReference type="PROSITE" id="PS51898">
    <property type="entry name" value="TYR_RECOMBINASE"/>
    <property type="match status" value="1"/>
</dbReference>
<feature type="domain" description="Tyr recombinase" evidence="2">
    <location>
        <begin position="12"/>
        <end position="226"/>
    </location>
</feature>
<dbReference type="InterPro" id="IPR011010">
    <property type="entry name" value="DNA_brk_join_enz"/>
</dbReference>
<evidence type="ECO:0000313" key="5">
    <source>
        <dbReference type="Proteomes" id="UP000614609"/>
    </source>
</evidence>
<reference evidence="4" key="3">
    <citation type="submission" date="2021-03" db="EMBL/GenBank/DDBJ databases">
        <title>Genomic Encyclopedia of Type Strains, Phase IV (KMG-IV): sequencing the most valuable type-strain genomes for metagenomic binning, comparative biology and taxonomic classification.</title>
        <authorList>
            <person name="Goeker M."/>
        </authorList>
    </citation>
    <scope>NUCLEOTIDE SEQUENCE</scope>
    <source>
        <strain evidence="4">DSM 22443</strain>
    </source>
</reference>
<dbReference type="AlphaFoldDB" id="A0A830FUN5"/>
<protein>
    <submittedName>
        <fullName evidence="4">Integrase</fullName>
    </submittedName>
</protein>
<dbReference type="Pfam" id="PF00589">
    <property type="entry name" value="Phage_integrase"/>
    <property type="match status" value="1"/>
</dbReference>
<dbReference type="Proteomes" id="UP000614609">
    <property type="component" value="Unassembled WGS sequence"/>
</dbReference>
<dbReference type="EMBL" id="BMOO01000003">
    <property type="protein sequence ID" value="GGM63894.1"/>
    <property type="molecule type" value="Genomic_DNA"/>
</dbReference>
<keyword evidence="1" id="KW-0233">DNA recombination</keyword>
<evidence type="ECO:0000313" key="4">
    <source>
        <dbReference type="EMBL" id="MBP1953618.1"/>
    </source>
</evidence>
<dbReference type="SUPFAM" id="SSF56349">
    <property type="entry name" value="DNA breaking-rejoining enzymes"/>
    <property type="match status" value="1"/>
</dbReference>
<proteinExistence type="predicted"/>
<dbReference type="EMBL" id="JAGGKO010000001">
    <property type="protein sequence ID" value="MBP1953618.1"/>
    <property type="molecule type" value="Genomic_DNA"/>
</dbReference>
<dbReference type="GO" id="GO:0006310">
    <property type="term" value="P:DNA recombination"/>
    <property type="evidence" value="ECO:0007669"/>
    <property type="project" value="UniProtKB-KW"/>
</dbReference>
<organism evidence="3 5">
    <name type="scientific">Halarchaeum rubridurum</name>
    <dbReference type="NCBI Taxonomy" id="489911"/>
    <lineage>
        <taxon>Archaea</taxon>
        <taxon>Methanobacteriati</taxon>
        <taxon>Methanobacteriota</taxon>
        <taxon>Stenosarchaea group</taxon>
        <taxon>Halobacteria</taxon>
        <taxon>Halobacteriales</taxon>
        <taxon>Halobacteriaceae</taxon>
    </lineage>
</organism>
<dbReference type="InterPro" id="IPR002104">
    <property type="entry name" value="Integrase_catalytic"/>
</dbReference>
<dbReference type="CDD" id="cd00397">
    <property type="entry name" value="DNA_BRE_C"/>
    <property type="match status" value="1"/>
</dbReference>
<dbReference type="Proteomes" id="UP000765891">
    <property type="component" value="Unassembled WGS sequence"/>
</dbReference>
<evidence type="ECO:0000259" key="2">
    <source>
        <dbReference type="PROSITE" id="PS51898"/>
    </source>
</evidence>
<name>A0A830FUN5_9EURY</name>
<dbReference type="Gene3D" id="1.10.443.10">
    <property type="entry name" value="Intergrase catalytic core"/>
    <property type="match status" value="1"/>
</dbReference>
<accession>A0A830FUN5</accession>
<dbReference type="GO" id="GO:0015074">
    <property type="term" value="P:DNA integration"/>
    <property type="evidence" value="ECO:0007669"/>
    <property type="project" value="InterPro"/>
</dbReference>
<dbReference type="GO" id="GO:0003677">
    <property type="term" value="F:DNA binding"/>
    <property type="evidence" value="ECO:0007669"/>
    <property type="project" value="InterPro"/>
</dbReference>
<evidence type="ECO:0000313" key="3">
    <source>
        <dbReference type="EMBL" id="GGM63894.1"/>
    </source>
</evidence>
<dbReference type="InterPro" id="IPR013762">
    <property type="entry name" value="Integrase-like_cat_sf"/>
</dbReference>